<evidence type="ECO:0008006" key="5">
    <source>
        <dbReference type="Google" id="ProtNLM"/>
    </source>
</evidence>
<dbReference type="EMBL" id="NPDY01000003">
    <property type="protein sequence ID" value="PJZ70457.1"/>
    <property type="molecule type" value="Genomic_DNA"/>
</dbReference>
<evidence type="ECO:0000313" key="1">
    <source>
        <dbReference type="EMBL" id="PJZ70457.1"/>
    </source>
</evidence>
<keyword evidence="3" id="KW-1185">Reference proteome</keyword>
<dbReference type="InterPro" id="IPR008620">
    <property type="entry name" value="FixH"/>
</dbReference>
<evidence type="ECO:0000313" key="4">
    <source>
        <dbReference type="Proteomes" id="UP000231990"/>
    </source>
</evidence>
<dbReference type="Proteomes" id="UP000231962">
    <property type="component" value="Unassembled WGS sequence"/>
</dbReference>
<accession>A0A2M9ZQT8</accession>
<dbReference type="OrthoDB" id="327879at2"/>
<dbReference type="AlphaFoldDB" id="A0A2M9ZQT8"/>
<reference evidence="3 4" key="1">
    <citation type="submission" date="2017-07" db="EMBL/GenBank/DDBJ databases">
        <title>Leptospira spp. isolated from tropical soils.</title>
        <authorList>
            <person name="Thibeaux R."/>
            <person name="Iraola G."/>
            <person name="Ferres I."/>
            <person name="Bierque E."/>
            <person name="Girault D."/>
            <person name="Soupe-Gilbert M.-E."/>
            <person name="Picardeau M."/>
            <person name="Goarant C."/>
        </authorList>
    </citation>
    <scope>NUCLEOTIDE SEQUENCE [LARGE SCALE GENOMIC DNA]</scope>
    <source>
        <strain evidence="2 4">FH1-B-B1</strain>
        <strain evidence="1 3">FH1-B-C1</strain>
    </source>
</reference>
<dbReference type="Proteomes" id="UP000231990">
    <property type="component" value="Unassembled WGS sequence"/>
</dbReference>
<dbReference type="Pfam" id="PF05751">
    <property type="entry name" value="FixH"/>
    <property type="match status" value="1"/>
</dbReference>
<organism evidence="2 4">
    <name type="scientific">Leptospira perolatii</name>
    <dbReference type="NCBI Taxonomy" id="2023191"/>
    <lineage>
        <taxon>Bacteria</taxon>
        <taxon>Pseudomonadati</taxon>
        <taxon>Spirochaetota</taxon>
        <taxon>Spirochaetia</taxon>
        <taxon>Leptospirales</taxon>
        <taxon>Leptospiraceae</taxon>
        <taxon>Leptospira</taxon>
    </lineage>
</organism>
<dbReference type="RefSeq" id="WP_100713026.1">
    <property type="nucleotide sequence ID" value="NZ_NPDY01000003.1"/>
</dbReference>
<evidence type="ECO:0000313" key="3">
    <source>
        <dbReference type="Proteomes" id="UP000231962"/>
    </source>
</evidence>
<name>A0A2M9ZQT8_9LEPT</name>
<comment type="caution">
    <text evidence="2">The sequence shown here is derived from an EMBL/GenBank/DDBJ whole genome shotgun (WGS) entry which is preliminary data.</text>
</comment>
<sequence length="164" mass="18217">MHSSLKKAFILITLAFLGLFLATFFTVRIALSGHTGPIDKDYYEKGLNYENVIAEQKEMILKGYSFKIDSSLLSSGVLELKKGKQNFAISLEKLGQPVSEANITLKIERSATDKFNQSVQLSEKKKGIYQGELNIPMTGVWQASLTAKTPEGMYAKGYTIQVVQ</sequence>
<gene>
    <name evidence="1" type="ORF">CH360_05550</name>
    <name evidence="2" type="ORF">CH373_05130</name>
</gene>
<evidence type="ECO:0000313" key="2">
    <source>
        <dbReference type="EMBL" id="PJZ74293.1"/>
    </source>
</evidence>
<proteinExistence type="predicted"/>
<dbReference type="EMBL" id="NPDZ01000002">
    <property type="protein sequence ID" value="PJZ74293.1"/>
    <property type="molecule type" value="Genomic_DNA"/>
</dbReference>
<protein>
    <recommendedName>
        <fullName evidence="5">Nitrogen fixation protein FixH</fullName>
    </recommendedName>
</protein>